<proteinExistence type="predicted"/>
<dbReference type="Pfam" id="PF14038">
    <property type="entry name" value="YqzE"/>
    <property type="match status" value="1"/>
</dbReference>
<organism evidence="1 2">
    <name type="scientific">Bacillus carboniphilus</name>
    <dbReference type="NCBI Taxonomy" id="86663"/>
    <lineage>
        <taxon>Bacteria</taxon>
        <taxon>Bacillati</taxon>
        <taxon>Bacillota</taxon>
        <taxon>Bacilli</taxon>
        <taxon>Bacillales</taxon>
        <taxon>Bacillaceae</taxon>
        <taxon>Bacillus</taxon>
    </lineage>
</organism>
<name>A0ABY9JX02_9BACI</name>
<protein>
    <submittedName>
        <fullName evidence="1">YqzE family protein</fullName>
    </submittedName>
</protein>
<accession>A0ABY9JX02</accession>
<dbReference type="RefSeq" id="WP_226539969.1">
    <property type="nucleotide sequence ID" value="NZ_CP129013.1"/>
</dbReference>
<evidence type="ECO:0000313" key="1">
    <source>
        <dbReference type="EMBL" id="WLR43916.1"/>
    </source>
</evidence>
<dbReference type="Proteomes" id="UP001197974">
    <property type="component" value="Chromosome"/>
</dbReference>
<gene>
    <name evidence="1" type="ORF">LC087_07325</name>
</gene>
<evidence type="ECO:0000313" key="2">
    <source>
        <dbReference type="Proteomes" id="UP001197974"/>
    </source>
</evidence>
<keyword evidence="2" id="KW-1185">Reference proteome</keyword>
<dbReference type="EMBL" id="CP129013">
    <property type="protein sequence ID" value="WLR43916.1"/>
    <property type="molecule type" value="Genomic_DNA"/>
</dbReference>
<sequence>MSTNDYIKFVTEQFVKYMDKPKSVRKKDRKKRRKSEPLLTKWFGIIPFSIELFVKRKKK</sequence>
<reference evidence="1 2" key="1">
    <citation type="submission" date="2023-06" db="EMBL/GenBank/DDBJ databases">
        <title>Five Gram-positive bacteria isolated from mangrove sediments in Shenzhen, Guangdong, China.</title>
        <authorList>
            <person name="Yu S."/>
            <person name="Zheng W."/>
            <person name="Huang Y."/>
        </authorList>
    </citation>
    <scope>NUCLEOTIDE SEQUENCE [LARGE SCALE GENOMIC DNA]</scope>
    <source>
        <strain evidence="1 2">SaN35-3</strain>
    </source>
</reference>
<dbReference type="InterPro" id="IPR025622">
    <property type="entry name" value="YqzE"/>
</dbReference>